<evidence type="ECO:0000313" key="2">
    <source>
        <dbReference type="Proteomes" id="UP001303285"/>
    </source>
</evidence>
<protein>
    <submittedName>
        <fullName evidence="1">Uncharacterized protein</fullName>
    </submittedName>
</protein>
<sequence length="322" mass="37470">MDFGIVTACCSKDYFLVKATCESVIHFMPGVPICVIVDGNFSISELENLYGVIPLYINQIKNLELREACQKSGRSKLAAFWEGPFEKFLYLDSDAIVWGNLLNYLDWSNSDFIVFTRLLTNSLSKSDLSNYFFNVDLLLSKLDPAFQWQKHPYFCSGAYCSRRNAINLPDFLRINKLRQEYPKLFWGNDQGMLNYLVFKSADIGILKYSVQDLQYIPVDHNVAATKNLFPVSLNKFPEKVQKETVIHFCGYKPLIQNAIINKGKVYFLPFTAFRLAHYHRKYRLLPLSYFLAWGKIILEEFQVFLPRIKRKINVFLSRNSDF</sequence>
<gene>
    <name evidence="1" type="ORF">VB695_24065</name>
</gene>
<keyword evidence="2" id="KW-1185">Reference proteome</keyword>
<evidence type="ECO:0000313" key="1">
    <source>
        <dbReference type="EMBL" id="MEA5611096.1"/>
    </source>
</evidence>
<reference evidence="1 2" key="1">
    <citation type="submission" date="2023-12" db="EMBL/GenBank/DDBJ databases">
        <title>Baltic Sea Cyanobacteria.</title>
        <authorList>
            <person name="Delbaje E."/>
            <person name="Fewer D.P."/>
            <person name="Shishido T.K."/>
        </authorList>
    </citation>
    <scope>NUCLEOTIDE SEQUENCE [LARGE SCALE GENOMIC DNA]</scope>
    <source>
        <strain evidence="1 2">UHCC 0060</strain>
    </source>
</reference>
<proteinExistence type="predicted"/>
<dbReference type="InterPro" id="IPR029044">
    <property type="entry name" value="Nucleotide-diphossugar_trans"/>
</dbReference>
<dbReference type="EMBL" id="JAYGHK010000169">
    <property type="protein sequence ID" value="MEA5611096.1"/>
    <property type="molecule type" value="Genomic_DNA"/>
</dbReference>
<dbReference type="Gene3D" id="3.90.550.10">
    <property type="entry name" value="Spore Coat Polysaccharide Biosynthesis Protein SpsA, Chain A"/>
    <property type="match status" value="1"/>
</dbReference>
<organism evidence="1 2">
    <name type="scientific">Nodularia spumigena UHCC 0060</name>
    <dbReference type="NCBI Taxonomy" id="3110300"/>
    <lineage>
        <taxon>Bacteria</taxon>
        <taxon>Bacillati</taxon>
        <taxon>Cyanobacteriota</taxon>
        <taxon>Cyanophyceae</taxon>
        <taxon>Nostocales</taxon>
        <taxon>Nodulariaceae</taxon>
        <taxon>Nodularia</taxon>
    </lineage>
</organism>
<dbReference type="RefSeq" id="WP_323244342.1">
    <property type="nucleotide sequence ID" value="NZ_JAYGHK010000169.1"/>
</dbReference>
<dbReference type="SUPFAM" id="SSF53448">
    <property type="entry name" value="Nucleotide-diphospho-sugar transferases"/>
    <property type="match status" value="1"/>
</dbReference>
<dbReference type="Proteomes" id="UP001303285">
    <property type="component" value="Unassembled WGS sequence"/>
</dbReference>
<accession>A0ABU5UXW7</accession>
<name>A0ABU5UXW7_NODSP</name>
<comment type="caution">
    <text evidence="1">The sequence shown here is derived from an EMBL/GenBank/DDBJ whole genome shotgun (WGS) entry which is preliminary data.</text>
</comment>